<dbReference type="Proteomes" id="UP001529510">
    <property type="component" value="Unassembled WGS sequence"/>
</dbReference>
<comment type="caution">
    <text evidence="1">The sequence shown here is derived from an EMBL/GenBank/DDBJ whole genome shotgun (WGS) entry which is preliminary data.</text>
</comment>
<dbReference type="EMBL" id="JAMKFB020000059">
    <property type="protein sequence ID" value="KAL0153982.1"/>
    <property type="molecule type" value="Genomic_DNA"/>
</dbReference>
<organism evidence="1 2">
    <name type="scientific">Cirrhinus mrigala</name>
    <name type="common">Mrigala</name>
    <dbReference type="NCBI Taxonomy" id="683832"/>
    <lineage>
        <taxon>Eukaryota</taxon>
        <taxon>Metazoa</taxon>
        <taxon>Chordata</taxon>
        <taxon>Craniata</taxon>
        <taxon>Vertebrata</taxon>
        <taxon>Euteleostomi</taxon>
        <taxon>Actinopterygii</taxon>
        <taxon>Neopterygii</taxon>
        <taxon>Teleostei</taxon>
        <taxon>Ostariophysi</taxon>
        <taxon>Cypriniformes</taxon>
        <taxon>Cyprinidae</taxon>
        <taxon>Labeoninae</taxon>
        <taxon>Labeonini</taxon>
        <taxon>Cirrhinus</taxon>
    </lineage>
</organism>
<name>A0ABD0MXR9_CIRMR</name>
<evidence type="ECO:0000313" key="2">
    <source>
        <dbReference type="Proteomes" id="UP001529510"/>
    </source>
</evidence>
<reference evidence="1 2" key="1">
    <citation type="submission" date="2024-05" db="EMBL/GenBank/DDBJ databases">
        <title>Genome sequencing and assembly of Indian major carp, Cirrhinus mrigala (Hamilton, 1822).</title>
        <authorList>
            <person name="Mohindra V."/>
            <person name="Chowdhury L.M."/>
            <person name="Lal K."/>
            <person name="Jena J.K."/>
        </authorList>
    </citation>
    <scope>NUCLEOTIDE SEQUENCE [LARGE SCALE GENOMIC DNA]</scope>
    <source>
        <strain evidence="1">CM1030</strain>
        <tissue evidence="1">Blood</tissue>
    </source>
</reference>
<proteinExistence type="predicted"/>
<evidence type="ECO:0000313" key="1">
    <source>
        <dbReference type="EMBL" id="KAL0153982.1"/>
    </source>
</evidence>
<feature type="non-terminal residue" evidence="1">
    <location>
        <position position="151"/>
    </location>
</feature>
<dbReference type="AlphaFoldDB" id="A0ABD0MXR9"/>
<gene>
    <name evidence="1" type="ORF">M9458_050739</name>
</gene>
<accession>A0ABD0MXR9</accession>
<keyword evidence="2" id="KW-1185">Reference proteome</keyword>
<sequence length="151" mass="16735">MLPEKRDAPHQGALALFPVDLKPQMAEVPKHQIPVLAQQILRWEEDTLHEFGKDAGRQRQPKGEDFVLICPTLEGKPKKKSVSRQNRDMKVCVLQVDGCEPILRVKSDATRSSCINLGPGPPWCNCFSALAWCTCSMAIACKAEAAWPTAL</sequence>
<protein>
    <submittedName>
        <fullName evidence="1">Uncharacterized protein</fullName>
    </submittedName>
</protein>